<proteinExistence type="predicted"/>
<sequence>MLTFVLSAKFEQNIWHVRSHNAYCEPDQGSPSAKQPDLELASPSQTQSPVATPHFPTAATEPNAKQDDPNIITTNVTPPPLPQPPSPDYVPPGSQPLCVRKKNQEGPVGESWHSRKLTQAQPNSGVNDLDIKSIAPRGEASEQASQALHTIKSDSSLASGLQSGLGVTVSTGVANETKNKDKDETDVLEVWFAGCHSDVGGGAEPNDAEYSLSNISLRWMVRQIILSQCGIQFNNEAPRDMKIPLPTINLGEINLTAHDISTVDAKMIEEAQDQERRDALAPLHDTLHNPF</sequence>
<protein>
    <recommendedName>
        <fullName evidence="2">T6SS Phospholipase effector Tle1-like catalytic domain-containing protein</fullName>
    </recommendedName>
</protein>
<dbReference type="EMBL" id="CYGV01001564">
    <property type="protein sequence ID" value="CUA75526.1"/>
    <property type="molecule type" value="Genomic_DNA"/>
</dbReference>
<dbReference type="Pfam" id="PF09994">
    <property type="entry name" value="T6SS_Tle1-like_cat"/>
    <property type="match status" value="1"/>
</dbReference>
<evidence type="ECO:0000259" key="2">
    <source>
        <dbReference type="Pfam" id="PF09994"/>
    </source>
</evidence>
<keyword evidence="4" id="KW-1185">Reference proteome</keyword>
<dbReference type="InterPro" id="IPR018712">
    <property type="entry name" value="Tle1-like_cat"/>
</dbReference>
<dbReference type="PANTHER" id="PTHR33840">
    <property type="match status" value="1"/>
</dbReference>
<evidence type="ECO:0000256" key="1">
    <source>
        <dbReference type="SAM" id="MobiDB-lite"/>
    </source>
</evidence>
<dbReference type="PANTHER" id="PTHR33840:SF2">
    <property type="entry name" value="TLE1 PHOSPHOLIPASE DOMAIN-CONTAINING PROTEIN"/>
    <property type="match status" value="1"/>
</dbReference>
<organism evidence="3 4">
    <name type="scientific">Rhizoctonia solani</name>
    <dbReference type="NCBI Taxonomy" id="456999"/>
    <lineage>
        <taxon>Eukaryota</taxon>
        <taxon>Fungi</taxon>
        <taxon>Dikarya</taxon>
        <taxon>Basidiomycota</taxon>
        <taxon>Agaricomycotina</taxon>
        <taxon>Agaricomycetes</taxon>
        <taxon>Cantharellales</taxon>
        <taxon>Ceratobasidiaceae</taxon>
        <taxon>Rhizoctonia</taxon>
    </lineage>
</organism>
<evidence type="ECO:0000313" key="4">
    <source>
        <dbReference type="Proteomes" id="UP000044841"/>
    </source>
</evidence>
<accession>A0A0K6GAN6</accession>
<feature type="region of interest" description="Disordered" evidence="1">
    <location>
        <begin position="26"/>
        <end position="130"/>
    </location>
</feature>
<name>A0A0K6GAN6_9AGAM</name>
<dbReference type="Proteomes" id="UP000044841">
    <property type="component" value="Unassembled WGS sequence"/>
</dbReference>
<feature type="compositionally biased region" description="Pro residues" evidence="1">
    <location>
        <begin position="77"/>
        <end position="94"/>
    </location>
</feature>
<feature type="domain" description="T6SS Phospholipase effector Tle1-like catalytic" evidence="2">
    <location>
        <begin position="172"/>
        <end position="223"/>
    </location>
</feature>
<evidence type="ECO:0000313" key="3">
    <source>
        <dbReference type="EMBL" id="CUA75526.1"/>
    </source>
</evidence>
<feature type="compositionally biased region" description="Polar residues" evidence="1">
    <location>
        <begin position="117"/>
        <end position="126"/>
    </location>
</feature>
<gene>
    <name evidence="3" type="ORF">RSOLAG22IIIB_11810</name>
</gene>
<reference evidence="3 4" key="1">
    <citation type="submission" date="2015-07" db="EMBL/GenBank/DDBJ databases">
        <authorList>
            <person name="Noorani M."/>
        </authorList>
    </citation>
    <scope>NUCLEOTIDE SEQUENCE [LARGE SCALE GENOMIC DNA]</scope>
    <source>
        <strain evidence="3">BBA 69670</strain>
    </source>
</reference>
<dbReference type="AlphaFoldDB" id="A0A0K6GAN6"/>